<feature type="compositionally biased region" description="Low complexity" evidence="6">
    <location>
        <begin position="144"/>
        <end position="155"/>
    </location>
</feature>
<comment type="similarity">
    <text evidence="1">Belongs to the peptidase C48 family.</text>
</comment>
<dbReference type="EMBL" id="JBJXBP010000005">
    <property type="protein sequence ID" value="KAL3830387.1"/>
    <property type="molecule type" value="Genomic_DNA"/>
</dbReference>
<dbReference type="PANTHER" id="PTHR47764:SF2">
    <property type="entry name" value="UBIQUITIN-LIKE PROTEASE FAMILY PROFILE DOMAIN-CONTAINING PROTEIN"/>
    <property type="match status" value="1"/>
</dbReference>
<comment type="caution">
    <text evidence="8">The sequence shown here is derived from an EMBL/GenBank/DDBJ whole genome shotgun (WGS) entry which is preliminary data.</text>
</comment>
<dbReference type="PROSITE" id="PS50600">
    <property type="entry name" value="ULP_PROTEASE"/>
    <property type="match status" value="1"/>
</dbReference>
<dbReference type="Pfam" id="PF02902">
    <property type="entry name" value="Peptidase_C48"/>
    <property type="match status" value="1"/>
</dbReference>
<dbReference type="InterPro" id="IPR038765">
    <property type="entry name" value="Papain-like_cys_pep_sf"/>
</dbReference>
<evidence type="ECO:0000256" key="1">
    <source>
        <dbReference type="ARBA" id="ARBA00005234"/>
    </source>
</evidence>
<evidence type="ECO:0000259" key="7">
    <source>
        <dbReference type="PROSITE" id="PS50600"/>
    </source>
</evidence>
<name>A0ABD3T0G5_9LAMI</name>
<keyword evidence="4" id="KW-0378">Hydrolase</keyword>
<feature type="region of interest" description="Disordered" evidence="6">
    <location>
        <begin position="827"/>
        <end position="883"/>
    </location>
</feature>
<comment type="function">
    <text evidence="5">Protease that catalyzes two essential functions in the SUMO pathway: processing of full-length SUMOs to their mature forms and deconjugation of SUMO from targeted proteins.</text>
</comment>
<dbReference type="FunFam" id="3.30.310.130:FF:000006">
    <property type="entry name" value="Probable ubiquitin-like-specific protease 2B"/>
    <property type="match status" value="1"/>
</dbReference>
<feature type="compositionally biased region" description="Acidic residues" evidence="6">
    <location>
        <begin position="847"/>
        <end position="862"/>
    </location>
</feature>
<reference evidence="8 9" key="1">
    <citation type="submission" date="2024-12" db="EMBL/GenBank/DDBJ databases">
        <title>The unique morphological basis and parallel evolutionary history of personate flowers in Penstemon.</title>
        <authorList>
            <person name="Depatie T.H."/>
            <person name="Wessinger C.A."/>
        </authorList>
    </citation>
    <scope>NUCLEOTIDE SEQUENCE [LARGE SCALE GENOMIC DNA]</scope>
    <source>
        <strain evidence="8">WTNN_2</strain>
        <tissue evidence="8">Leaf</tissue>
    </source>
</reference>
<keyword evidence="9" id="KW-1185">Reference proteome</keyword>
<evidence type="ECO:0000313" key="8">
    <source>
        <dbReference type="EMBL" id="KAL3830387.1"/>
    </source>
</evidence>
<dbReference type="InterPro" id="IPR003653">
    <property type="entry name" value="Peptidase_C48_C"/>
</dbReference>
<dbReference type="Gene3D" id="3.30.310.130">
    <property type="entry name" value="Ubiquitin-related"/>
    <property type="match status" value="1"/>
</dbReference>
<dbReference type="Proteomes" id="UP001634393">
    <property type="component" value="Unassembled WGS sequence"/>
</dbReference>
<sequence length="883" mass="99125">MKNSFDVFEFKEEGELPKFASHFSLGSGILSKEIATVMDVDAANVDCKRNTAGSFTPLDIEDLAYEHTSKLDYVRHNNFKSHNQAAEIKSNFVESGGVSFGVDRCSIPEGTTCLENHLDCVYPESSPNVESVRLASDAEESMSDRSSSAAADYASSDGLPSNNYFSGLDLGDDRVGIVFYPDFIVCRGTHYLDPVVIFSRSSVEVKSKNIYGNEGNFHVHLEIEDIVRIESQCCARNETGTISIYFIAKDAKQNEIGCSASVSGIQELRFAAADTNWYKKLEAIESLDMRYKALWDVLFDTGMEKCSTLHEGKVAMLPRNYFRNFEPFEEVIYPKGDPDAVSISKRDVDLLRPNTFVNDTIIDFYIKYLKTGLKAEKKIKFHFFNSFFFRKLADMDKDPSSAFDGNAAFHRVRKWTRKINMLEKDYIFIPVNYNYHWSLVVICYFGEVASYKDVEPERSVRVPCILHMDSIKGSHAGLKDLMQSYLWEEWKERQKETSEDLFLKFRNLKFVSLELPQQQNSYDCGLFLLHYVELFLDEIPDNFSIYKLTSSSKFLQADWFPPGEASMKRAHVERLIGRLLDNHSEDCSPSGGNDVHCSLEGPKTAHDYEGVEQSEKCRPLRGFHGTSLCSEVGGQGIEMTLLPASSIMDTQCTRSTGLVLKELFESGSTSESFNDAPWGGFERRNSLHEYKRPVSNMEEEVEASECLLVQTESTFQNHLEDGITEGTVAFPYSSPITSGSDSDDDVAEVEAVEKCQPIETIISIGVELEEDKQKKCMSSEDNMECSFVPASEELLNNASESQNPLVGISSPSQAKCSGFAKPDVSIPLLKVDSNDEDSPSSSSNEEKDVEADVDVDDDDDESGPQSDELHARKRMRIDAPESL</sequence>
<evidence type="ECO:0000256" key="2">
    <source>
        <dbReference type="ARBA" id="ARBA00022670"/>
    </source>
</evidence>
<accession>A0ABD3T0G5</accession>
<dbReference type="GO" id="GO:0008233">
    <property type="term" value="F:peptidase activity"/>
    <property type="evidence" value="ECO:0007669"/>
    <property type="project" value="UniProtKB-KW"/>
</dbReference>
<proteinExistence type="inferred from homology"/>
<dbReference type="AlphaFoldDB" id="A0ABD3T0G5"/>
<gene>
    <name evidence="8" type="ORF">ACJIZ3_019189</name>
</gene>
<organism evidence="8 9">
    <name type="scientific">Penstemon smallii</name>
    <dbReference type="NCBI Taxonomy" id="265156"/>
    <lineage>
        <taxon>Eukaryota</taxon>
        <taxon>Viridiplantae</taxon>
        <taxon>Streptophyta</taxon>
        <taxon>Embryophyta</taxon>
        <taxon>Tracheophyta</taxon>
        <taxon>Spermatophyta</taxon>
        <taxon>Magnoliopsida</taxon>
        <taxon>eudicotyledons</taxon>
        <taxon>Gunneridae</taxon>
        <taxon>Pentapetalae</taxon>
        <taxon>asterids</taxon>
        <taxon>lamiids</taxon>
        <taxon>Lamiales</taxon>
        <taxon>Plantaginaceae</taxon>
        <taxon>Cheloneae</taxon>
        <taxon>Penstemon</taxon>
    </lineage>
</organism>
<dbReference type="PANTHER" id="PTHR47764">
    <property type="entry name" value="UBIQUITIN-LIKE-SPECIFIC PROTEASE 2B-RELATED"/>
    <property type="match status" value="1"/>
</dbReference>
<feature type="region of interest" description="Disordered" evidence="6">
    <location>
        <begin position="132"/>
        <end position="155"/>
    </location>
</feature>
<keyword evidence="3" id="KW-0833">Ubl conjugation pathway</keyword>
<keyword evidence="2" id="KW-0645">Protease</keyword>
<protein>
    <recommendedName>
        <fullName evidence="7">Ubiquitin-like protease family profile domain-containing protein</fullName>
    </recommendedName>
</protein>
<dbReference type="Pfam" id="PF25352">
    <property type="entry name" value="PH_ULP"/>
    <property type="match status" value="1"/>
</dbReference>
<dbReference type="GO" id="GO:0006508">
    <property type="term" value="P:proteolysis"/>
    <property type="evidence" value="ECO:0007669"/>
    <property type="project" value="UniProtKB-KW"/>
</dbReference>
<evidence type="ECO:0000256" key="3">
    <source>
        <dbReference type="ARBA" id="ARBA00022786"/>
    </source>
</evidence>
<dbReference type="Gene3D" id="1.10.418.20">
    <property type="match status" value="1"/>
</dbReference>
<evidence type="ECO:0000313" key="9">
    <source>
        <dbReference type="Proteomes" id="UP001634393"/>
    </source>
</evidence>
<evidence type="ECO:0000256" key="5">
    <source>
        <dbReference type="ARBA" id="ARBA00057729"/>
    </source>
</evidence>
<feature type="domain" description="Ubiquitin-like protease family profile" evidence="7">
    <location>
        <begin position="341"/>
        <end position="535"/>
    </location>
</feature>
<dbReference type="SUPFAM" id="SSF54001">
    <property type="entry name" value="Cysteine proteinases"/>
    <property type="match status" value="1"/>
</dbReference>
<evidence type="ECO:0000256" key="6">
    <source>
        <dbReference type="SAM" id="MobiDB-lite"/>
    </source>
</evidence>
<dbReference type="InterPro" id="IPR057375">
    <property type="entry name" value="ULP2A/B_PH"/>
</dbReference>
<evidence type="ECO:0000256" key="4">
    <source>
        <dbReference type="ARBA" id="ARBA00022801"/>
    </source>
</evidence>